<accession>A0A9D4DR99</accession>
<proteinExistence type="predicted"/>
<comment type="caution">
    <text evidence="2">The sequence shown here is derived from an EMBL/GenBank/DDBJ whole genome shotgun (WGS) entry which is preliminary data.</text>
</comment>
<feature type="region of interest" description="Disordered" evidence="1">
    <location>
        <begin position="102"/>
        <end position="121"/>
    </location>
</feature>
<dbReference type="EMBL" id="JAIWYP010000010">
    <property type="protein sequence ID" value="KAH3753996.1"/>
    <property type="molecule type" value="Genomic_DNA"/>
</dbReference>
<sequence>MPAPSVRTDGQYLDTLAPFSDILHIPSMTRRVSVFILGPLWVNVESDAENTFIRGFLMTLKANRHWIGLTDEVNEGIWTLYPSAEEAPPFLDWSNHTTYPHPTTAHTQTVPPTSTTITTLG</sequence>
<reference evidence="2" key="1">
    <citation type="journal article" date="2019" name="bioRxiv">
        <title>The Genome of the Zebra Mussel, Dreissena polymorpha: A Resource for Invasive Species Research.</title>
        <authorList>
            <person name="McCartney M.A."/>
            <person name="Auch B."/>
            <person name="Kono T."/>
            <person name="Mallez S."/>
            <person name="Zhang Y."/>
            <person name="Obille A."/>
            <person name="Becker A."/>
            <person name="Abrahante J.E."/>
            <person name="Garbe J."/>
            <person name="Badalamenti J.P."/>
            <person name="Herman A."/>
            <person name="Mangelson H."/>
            <person name="Liachko I."/>
            <person name="Sullivan S."/>
            <person name="Sone E.D."/>
            <person name="Koren S."/>
            <person name="Silverstein K.A.T."/>
            <person name="Beckman K.B."/>
            <person name="Gohl D.M."/>
        </authorList>
    </citation>
    <scope>NUCLEOTIDE SEQUENCE</scope>
    <source>
        <strain evidence="2">Duluth1</strain>
        <tissue evidence="2">Whole animal</tissue>
    </source>
</reference>
<dbReference type="CDD" id="cd00037">
    <property type="entry name" value="CLECT"/>
    <property type="match status" value="1"/>
</dbReference>
<evidence type="ECO:0000256" key="1">
    <source>
        <dbReference type="SAM" id="MobiDB-lite"/>
    </source>
</evidence>
<gene>
    <name evidence="2" type="ORF">DPMN_188653</name>
</gene>
<keyword evidence="3" id="KW-1185">Reference proteome</keyword>
<evidence type="ECO:0000313" key="2">
    <source>
        <dbReference type="EMBL" id="KAH3753996.1"/>
    </source>
</evidence>
<dbReference type="AlphaFoldDB" id="A0A9D4DR99"/>
<dbReference type="Gene3D" id="3.10.100.10">
    <property type="entry name" value="Mannose-Binding Protein A, subunit A"/>
    <property type="match status" value="1"/>
</dbReference>
<name>A0A9D4DR99_DREPO</name>
<dbReference type="Proteomes" id="UP000828390">
    <property type="component" value="Unassembled WGS sequence"/>
</dbReference>
<dbReference type="SUPFAM" id="SSF56436">
    <property type="entry name" value="C-type lectin-like"/>
    <property type="match status" value="1"/>
</dbReference>
<evidence type="ECO:0000313" key="3">
    <source>
        <dbReference type="Proteomes" id="UP000828390"/>
    </source>
</evidence>
<dbReference type="InterPro" id="IPR016186">
    <property type="entry name" value="C-type_lectin-like/link_sf"/>
</dbReference>
<dbReference type="InterPro" id="IPR016187">
    <property type="entry name" value="CTDL_fold"/>
</dbReference>
<organism evidence="2 3">
    <name type="scientific">Dreissena polymorpha</name>
    <name type="common">Zebra mussel</name>
    <name type="synonym">Mytilus polymorpha</name>
    <dbReference type="NCBI Taxonomy" id="45954"/>
    <lineage>
        <taxon>Eukaryota</taxon>
        <taxon>Metazoa</taxon>
        <taxon>Spiralia</taxon>
        <taxon>Lophotrochozoa</taxon>
        <taxon>Mollusca</taxon>
        <taxon>Bivalvia</taxon>
        <taxon>Autobranchia</taxon>
        <taxon>Heteroconchia</taxon>
        <taxon>Euheterodonta</taxon>
        <taxon>Imparidentia</taxon>
        <taxon>Neoheterodontei</taxon>
        <taxon>Myida</taxon>
        <taxon>Dreissenoidea</taxon>
        <taxon>Dreissenidae</taxon>
        <taxon>Dreissena</taxon>
    </lineage>
</organism>
<reference evidence="2" key="2">
    <citation type="submission" date="2020-11" db="EMBL/GenBank/DDBJ databases">
        <authorList>
            <person name="McCartney M.A."/>
            <person name="Auch B."/>
            <person name="Kono T."/>
            <person name="Mallez S."/>
            <person name="Becker A."/>
            <person name="Gohl D.M."/>
            <person name="Silverstein K.A.T."/>
            <person name="Koren S."/>
            <person name="Bechman K.B."/>
            <person name="Herman A."/>
            <person name="Abrahante J.E."/>
            <person name="Garbe J."/>
        </authorList>
    </citation>
    <scope>NUCLEOTIDE SEQUENCE</scope>
    <source>
        <strain evidence="2">Duluth1</strain>
        <tissue evidence="2">Whole animal</tissue>
    </source>
</reference>
<protein>
    <submittedName>
        <fullName evidence="2">Uncharacterized protein</fullName>
    </submittedName>
</protein>